<evidence type="ECO:0008006" key="9">
    <source>
        <dbReference type="Google" id="ProtNLM"/>
    </source>
</evidence>
<comment type="similarity">
    <text evidence="2">Belongs to the cytochrome P450 family.</text>
</comment>
<dbReference type="Proteomes" id="UP000596660">
    <property type="component" value="Unplaced"/>
</dbReference>
<evidence type="ECO:0000256" key="2">
    <source>
        <dbReference type="ARBA" id="ARBA00010617"/>
    </source>
</evidence>
<dbReference type="GO" id="GO:0004497">
    <property type="term" value="F:monooxygenase activity"/>
    <property type="evidence" value="ECO:0007669"/>
    <property type="project" value="InterPro"/>
</dbReference>
<organism evidence="7 8">
    <name type="scientific">Chenopodium quinoa</name>
    <name type="common">Quinoa</name>
    <dbReference type="NCBI Taxonomy" id="63459"/>
    <lineage>
        <taxon>Eukaryota</taxon>
        <taxon>Viridiplantae</taxon>
        <taxon>Streptophyta</taxon>
        <taxon>Embryophyta</taxon>
        <taxon>Tracheophyta</taxon>
        <taxon>Spermatophyta</taxon>
        <taxon>Magnoliopsida</taxon>
        <taxon>eudicotyledons</taxon>
        <taxon>Gunneridae</taxon>
        <taxon>Pentapetalae</taxon>
        <taxon>Caryophyllales</taxon>
        <taxon>Chenopodiaceae</taxon>
        <taxon>Chenopodioideae</taxon>
        <taxon>Atripliceae</taxon>
        <taxon>Chenopodium</taxon>
    </lineage>
</organism>
<evidence type="ECO:0000313" key="7">
    <source>
        <dbReference type="EnsemblPlants" id="AUR62001183-RA:cds"/>
    </source>
</evidence>
<dbReference type="Gramene" id="AUR62001183-RA">
    <property type="protein sequence ID" value="AUR62001183-RA:cds"/>
    <property type="gene ID" value="AUR62001183"/>
</dbReference>
<sequence>MNLILTVDPSNVHHVFSKSFGNYVKGPKFNEMFDIVGDGIFNADSSLWQYHRRLAHSFFGHPKFSSIFMAKIWEEVDSRLIPLLDNVSKHGVEIDLQDVFKRFAYDNVCKILMDYDPKFLSLDLPPIPLSQAVVDIEDVVFRRHVMPTSMWKLIRWLGVGEEKYQKDCQILHDFINKIIAMKREERKFGNPKEESEVKFDNLLTNYMNDVENHTTPINSSIGDNFLRDSILNFFIAGGDTTSVAFSWLFYLLTKNPLVTNKIREELNDIMVEKDDDNNNDDFLRKFTKHKNELVYLHGAICDTLRLYPPVPFNHKNSVASDILPSGHQIKPDMRIVFDVYAQGRTKSIWGDDCNEFKPERWITERGTIRIEPSNKFLAFGAGPRICQGKDMALTQIKIVVAAIIRRYDIVAVQGHQVVPDISINLQMKHGFKAKFVRR</sequence>
<keyword evidence="8" id="KW-1185">Reference proteome</keyword>
<feature type="binding site" description="axial binding residue" evidence="6">
    <location>
        <position position="386"/>
    </location>
    <ligand>
        <name>heme</name>
        <dbReference type="ChEBI" id="CHEBI:30413"/>
    </ligand>
    <ligandPart>
        <name>Fe</name>
        <dbReference type="ChEBI" id="CHEBI:18248"/>
    </ligandPart>
</feature>
<dbReference type="InterPro" id="IPR001128">
    <property type="entry name" value="Cyt_P450"/>
</dbReference>
<dbReference type="InterPro" id="IPR002401">
    <property type="entry name" value="Cyt_P450_E_grp-I"/>
</dbReference>
<name>A0A803KQ77_CHEQI</name>
<proteinExistence type="inferred from homology"/>
<protein>
    <recommendedName>
        <fullName evidence="9">Cytochrome P450</fullName>
    </recommendedName>
</protein>
<dbReference type="SMR" id="A0A803KQ77"/>
<keyword evidence="3 6" id="KW-0479">Metal-binding</keyword>
<dbReference type="CDD" id="cd11064">
    <property type="entry name" value="CYP86A"/>
    <property type="match status" value="1"/>
</dbReference>
<evidence type="ECO:0000256" key="4">
    <source>
        <dbReference type="ARBA" id="ARBA00023002"/>
    </source>
</evidence>
<dbReference type="PRINTS" id="PR00463">
    <property type="entry name" value="EP450I"/>
</dbReference>
<reference evidence="7" key="2">
    <citation type="submission" date="2021-03" db="UniProtKB">
        <authorList>
            <consortium name="EnsemblPlants"/>
        </authorList>
    </citation>
    <scope>IDENTIFICATION</scope>
</reference>
<dbReference type="Pfam" id="PF00067">
    <property type="entry name" value="p450"/>
    <property type="match status" value="1"/>
</dbReference>
<dbReference type="Gene3D" id="1.10.630.10">
    <property type="entry name" value="Cytochrome P450"/>
    <property type="match status" value="1"/>
</dbReference>
<dbReference type="PRINTS" id="PR00385">
    <property type="entry name" value="P450"/>
</dbReference>
<dbReference type="AlphaFoldDB" id="A0A803KQ77"/>
<dbReference type="EnsemblPlants" id="AUR62001183-RA">
    <property type="protein sequence ID" value="AUR62001183-RA:cds"/>
    <property type="gene ID" value="AUR62001183"/>
</dbReference>
<dbReference type="GO" id="GO:0020037">
    <property type="term" value="F:heme binding"/>
    <property type="evidence" value="ECO:0007669"/>
    <property type="project" value="InterPro"/>
</dbReference>
<accession>A0A803KQ77</accession>
<dbReference type="GO" id="GO:0016705">
    <property type="term" value="F:oxidoreductase activity, acting on paired donors, with incorporation or reduction of molecular oxygen"/>
    <property type="evidence" value="ECO:0007669"/>
    <property type="project" value="InterPro"/>
</dbReference>
<dbReference type="PANTHER" id="PTHR24296">
    <property type="entry name" value="CYTOCHROME P450"/>
    <property type="match status" value="1"/>
</dbReference>
<evidence type="ECO:0000256" key="6">
    <source>
        <dbReference type="PIRSR" id="PIRSR602401-1"/>
    </source>
</evidence>
<evidence type="ECO:0000313" key="8">
    <source>
        <dbReference type="Proteomes" id="UP000596660"/>
    </source>
</evidence>
<keyword evidence="6" id="KW-0349">Heme</keyword>
<keyword evidence="5 6" id="KW-0408">Iron</keyword>
<dbReference type="SUPFAM" id="SSF48264">
    <property type="entry name" value="Cytochrome P450"/>
    <property type="match status" value="1"/>
</dbReference>
<comment type="cofactor">
    <cofactor evidence="1 6">
        <name>heme</name>
        <dbReference type="ChEBI" id="CHEBI:30413"/>
    </cofactor>
</comment>
<evidence type="ECO:0000256" key="3">
    <source>
        <dbReference type="ARBA" id="ARBA00022723"/>
    </source>
</evidence>
<dbReference type="GO" id="GO:0005506">
    <property type="term" value="F:iron ion binding"/>
    <property type="evidence" value="ECO:0007669"/>
    <property type="project" value="InterPro"/>
</dbReference>
<keyword evidence="4" id="KW-0560">Oxidoreductase</keyword>
<evidence type="ECO:0000256" key="1">
    <source>
        <dbReference type="ARBA" id="ARBA00001971"/>
    </source>
</evidence>
<dbReference type="InterPro" id="IPR036396">
    <property type="entry name" value="Cyt_P450_sf"/>
</dbReference>
<dbReference type="OMA" id="FVWKLQN"/>
<reference evidence="7" key="1">
    <citation type="journal article" date="2017" name="Nature">
        <title>The genome of Chenopodium quinoa.</title>
        <authorList>
            <person name="Jarvis D.E."/>
            <person name="Ho Y.S."/>
            <person name="Lightfoot D.J."/>
            <person name="Schmoeckel S.M."/>
            <person name="Li B."/>
            <person name="Borm T.J.A."/>
            <person name="Ohyanagi H."/>
            <person name="Mineta K."/>
            <person name="Michell C.T."/>
            <person name="Saber N."/>
            <person name="Kharbatia N.M."/>
            <person name="Rupper R.R."/>
            <person name="Sharp A.R."/>
            <person name="Dally N."/>
            <person name="Boughton B.A."/>
            <person name="Woo Y.H."/>
            <person name="Gao G."/>
            <person name="Schijlen E.G.W.M."/>
            <person name="Guo X."/>
            <person name="Momin A.A."/>
            <person name="Negrao S."/>
            <person name="Al-Babili S."/>
            <person name="Gehring C."/>
            <person name="Roessner U."/>
            <person name="Jung C."/>
            <person name="Murphy K."/>
            <person name="Arold S.T."/>
            <person name="Gojobori T."/>
            <person name="van der Linden C.G."/>
            <person name="van Loo E.N."/>
            <person name="Jellen E.N."/>
            <person name="Maughan P.J."/>
            <person name="Tester M."/>
        </authorList>
    </citation>
    <scope>NUCLEOTIDE SEQUENCE [LARGE SCALE GENOMIC DNA]</scope>
    <source>
        <strain evidence="7">cv. PI 614886</strain>
    </source>
</reference>
<evidence type="ECO:0000256" key="5">
    <source>
        <dbReference type="ARBA" id="ARBA00023004"/>
    </source>
</evidence>